<keyword evidence="1 5" id="KW-0768">Sushi</keyword>
<sequence length="121" mass="13922">MCLQGFRLRGDKYMTCQYGRWKGSRPYCEEIFCPNPGSLANGKIYKKGHLGNFVFKPYIVTIRHGDRLMYECERGYELLGPTGATCVDGQWSPEDRPLCKQSSHPALQKLWKPIEEGPLNY</sequence>
<feature type="disulfide bond" evidence="5">
    <location>
        <begin position="72"/>
        <end position="99"/>
    </location>
</feature>
<evidence type="ECO:0000256" key="1">
    <source>
        <dbReference type="ARBA" id="ARBA00022659"/>
    </source>
</evidence>
<dbReference type="Pfam" id="PF00084">
    <property type="entry name" value="Sushi"/>
    <property type="match status" value="2"/>
</dbReference>
<dbReference type="EMBL" id="KQ416405">
    <property type="protein sequence ID" value="KOF97066.1"/>
    <property type="molecule type" value="Genomic_DNA"/>
</dbReference>
<dbReference type="Gene3D" id="2.10.70.10">
    <property type="entry name" value="Complement Module, domain 1"/>
    <property type="match status" value="2"/>
</dbReference>
<evidence type="ECO:0000313" key="7">
    <source>
        <dbReference type="EMBL" id="KOF97066.1"/>
    </source>
</evidence>
<dbReference type="OrthoDB" id="9991441at2759"/>
<dbReference type="AlphaFoldDB" id="A0A0L8I6E4"/>
<proteinExistence type="predicted"/>
<dbReference type="InterPro" id="IPR000436">
    <property type="entry name" value="Sushi_SCR_CCP_dom"/>
</dbReference>
<reference evidence="7" key="1">
    <citation type="submission" date="2015-07" db="EMBL/GenBank/DDBJ databases">
        <title>MeaNS - Measles Nucleotide Surveillance Program.</title>
        <authorList>
            <person name="Tran T."/>
            <person name="Druce J."/>
        </authorList>
    </citation>
    <scope>NUCLEOTIDE SEQUENCE</scope>
    <source>
        <strain evidence="7">UCB-OBI-ISO-001</strain>
        <tissue evidence="7">Gonad</tissue>
    </source>
</reference>
<dbReference type="InterPro" id="IPR035976">
    <property type="entry name" value="Sushi/SCR/CCP_sf"/>
</dbReference>
<keyword evidence="2" id="KW-0677">Repeat</keyword>
<accession>A0A0L8I6E4</accession>
<dbReference type="CDD" id="cd00033">
    <property type="entry name" value="CCP"/>
    <property type="match status" value="2"/>
</dbReference>
<evidence type="ECO:0000256" key="5">
    <source>
        <dbReference type="PROSITE-ProRule" id="PRU00302"/>
    </source>
</evidence>
<dbReference type="SUPFAM" id="SSF57535">
    <property type="entry name" value="Complement control module/SCR domain"/>
    <property type="match status" value="2"/>
</dbReference>
<evidence type="ECO:0000256" key="2">
    <source>
        <dbReference type="ARBA" id="ARBA00022737"/>
    </source>
</evidence>
<dbReference type="SMART" id="SM00032">
    <property type="entry name" value="CCP"/>
    <property type="match status" value="1"/>
</dbReference>
<dbReference type="PROSITE" id="PS50923">
    <property type="entry name" value="SUSHI"/>
    <property type="match status" value="2"/>
</dbReference>
<dbReference type="PANTHER" id="PTHR19325:SF575">
    <property type="entry name" value="LOCOMOTION-RELATED PROTEIN HIKARU GENKI"/>
    <property type="match status" value="1"/>
</dbReference>
<evidence type="ECO:0000259" key="6">
    <source>
        <dbReference type="PROSITE" id="PS50923"/>
    </source>
</evidence>
<dbReference type="InterPro" id="IPR050350">
    <property type="entry name" value="Compl-Cell_Adhes-Reg"/>
</dbReference>
<protein>
    <recommendedName>
        <fullName evidence="6">Sushi domain-containing protein</fullName>
    </recommendedName>
</protein>
<feature type="domain" description="Sushi" evidence="6">
    <location>
        <begin position="31"/>
        <end position="101"/>
    </location>
</feature>
<feature type="domain" description="Sushi" evidence="6">
    <location>
        <begin position="1"/>
        <end position="30"/>
    </location>
</feature>
<keyword evidence="4" id="KW-0325">Glycoprotein</keyword>
<keyword evidence="3 5" id="KW-1015">Disulfide bond</keyword>
<evidence type="ECO:0000256" key="3">
    <source>
        <dbReference type="ARBA" id="ARBA00023157"/>
    </source>
</evidence>
<name>A0A0L8I6E4_OCTBM</name>
<dbReference type="PANTHER" id="PTHR19325">
    <property type="entry name" value="COMPLEMENT COMPONENT-RELATED SUSHI DOMAIN-CONTAINING"/>
    <property type="match status" value="1"/>
</dbReference>
<evidence type="ECO:0000256" key="4">
    <source>
        <dbReference type="ARBA" id="ARBA00023180"/>
    </source>
</evidence>
<organism evidence="7">
    <name type="scientific">Octopus bimaculoides</name>
    <name type="common">California two-spotted octopus</name>
    <dbReference type="NCBI Taxonomy" id="37653"/>
    <lineage>
        <taxon>Eukaryota</taxon>
        <taxon>Metazoa</taxon>
        <taxon>Spiralia</taxon>
        <taxon>Lophotrochozoa</taxon>
        <taxon>Mollusca</taxon>
        <taxon>Cephalopoda</taxon>
        <taxon>Coleoidea</taxon>
        <taxon>Octopodiformes</taxon>
        <taxon>Octopoda</taxon>
        <taxon>Incirrata</taxon>
        <taxon>Octopodidae</taxon>
        <taxon>Octopus</taxon>
    </lineage>
</organism>
<gene>
    <name evidence="7" type="ORF">OCBIM_22031765mg</name>
</gene>
<comment type="caution">
    <text evidence="5">Lacks conserved residue(s) required for the propagation of feature annotation.</text>
</comment>